<feature type="region of interest" description="Disordered" evidence="1">
    <location>
        <begin position="34"/>
        <end position="64"/>
    </location>
</feature>
<accession>A0A1S1RM42</accession>
<dbReference type="Proteomes" id="UP000179627">
    <property type="component" value="Unassembled WGS sequence"/>
</dbReference>
<protein>
    <submittedName>
        <fullName evidence="2">Uncharacterized protein</fullName>
    </submittedName>
</protein>
<organism evidence="2 3">
    <name type="scientific">Parafrankia colletiae</name>
    <dbReference type="NCBI Taxonomy" id="573497"/>
    <lineage>
        <taxon>Bacteria</taxon>
        <taxon>Bacillati</taxon>
        <taxon>Actinomycetota</taxon>
        <taxon>Actinomycetes</taxon>
        <taxon>Frankiales</taxon>
        <taxon>Frankiaceae</taxon>
        <taxon>Parafrankia</taxon>
    </lineage>
</organism>
<evidence type="ECO:0000313" key="2">
    <source>
        <dbReference type="EMBL" id="OHV46352.1"/>
    </source>
</evidence>
<evidence type="ECO:0000256" key="1">
    <source>
        <dbReference type="SAM" id="MobiDB-lite"/>
    </source>
</evidence>
<sequence length="151" mass="15510">MSGTSARGRRPRSSVLTITVAAVGLLSIGGLAACSSGDSPSSPPPAPKAAGSAGLPGYDSEKGARTEAIAGDCDRSDDGEWLFDGTVNNRGKKPRAYSIVVDFVTDEGSTAIDTRIVKVPGVRPGSSADWSVAGAEGRDDLRCVIRNVQFD</sequence>
<evidence type="ECO:0000313" key="3">
    <source>
        <dbReference type="Proteomes" id="UP000179627"/>
    </source>
</evidence>
<name>A0A1S1RM42_9ACTN</name>
<reference evidence="3" key="1">
    <citation type="submission" date="2016-07" db="EMBL/GenBank/DDBJ databases">
        <title>Sequence Frankia sp. strain CcI1.17.</title>
        <authorList>
            <person name="Ghodhbane-Gtari F."/>
            <person name="Swanson E."/>
            <person name="Gueddou A."/>
            <person name="Morris K."/>
            <person name="Hezbri K."/>
            <person name="Ktari A."/>
            <person name="Nouioui I."/>
            <person name="Abebe-Akele F."/>
            <person name="Simpson S."/>
            <person name="Thomas K."/>
            <person name="Gtari M."/>
            <person name="Tisa L.S."/>
            <person name="Hurst S."/>
        </authorList>
    </citation>
    <scope>NUCLEOTIDE SEQUENCE [LARGE SCALE GENOMIC DNA]</scope>
    <source>
        <strain evidence="3">Cc1.17</strain>
    </source>
</reference>
<proteinExistence type="predicted"/>
<dbReference type="AlphaFoldDB" id="A0A1S1RM42"/>
<dbReference type="PROSITE" id="PS51257">
    <property type="entry name" value="PROKAR_LIPOPROTEIN"/>
    <property type="match status" value="1"/>
</dbReference>
<comment type="caution">
    <text evidence="2">The sequence shown here is derived from an EMBL/GenBank/DDBJ whole genome shotgun (WGS) entry which is preliminary data.</text>
</comment>
<gene>
    <name evidence="2" type="ORF">CC117_01545</name>
</gene>
<dbReference type="EMBL" id="MBLM01000002">
    <property type="protein sequence ID" value="OHV46352.1"/>
    <property type="molecule type" value="Genomic_DNA"/>
</dbReference>
<keyword evidence="3" id="KW-1185">Reference proteome</keyword>
<feature type="compositionally biased region" description="Low complexity" evidence="1">
    <location>
        <begin position="48"/>
        <end position="57"/>
    </location>
</feature>
<dbReference type="RefSeq" id="WP_071081893.1">
    <property type="nucleotide sequence ID" value="NZ_MBLM01000002.1"/>
</dbReference>